<feature type="transmembrane region" description="Helical" evidence="1">
    <location>
        <begin position="123"/>
        <end position="141"/>
    </location>
</feature>
<sequence>MNPLLAISAYVMVRCLAPVSGRGLALSVGILVACWTFSTTVDQIYWNFLGALALTMLCIASFAVWSNRAGREATGWYGISLCLWFAAFATYTFQVGAILAVSVLVIAYTSLNKISISKSIGELARIVTPFAVILALFILIWTTARNPLMSDYYNLNINVLFTNLIPSLYSGLSPVRYFGFANVAFASMGFWALVPSVLTAILVGGGIYSLIRATVPSVREAVSVLCVAFCIILPTVLIESMSSTWSVGMRWVMVDQVWQPLLWLSVTYWITAIWPFLRLAFAFITGAMAACVMLLSLGHNVAQNRAAVYEVALREGSRQIAANWIGRLPLHIIILMEEGTRPDVMNIRIAPVWFGGRSVTLRTLWRGSAPPEAAHAGWWDVVFDDNGVRNVAIGGGAAPYDQVAIARFDGREVRLVDVLRPEDVIGFPVRWQRSGPLSPR</sequence>
<accession>A0ABS5F229</accession>
<feature type="transmembrane region" description="Helical" evidence="1">
    <location>
        <begin position="184"/>
        <end position="210"/>
    </location>
</feature>
<name>A0ABS5F229_9PROT</name>
<evidence type="ECO:0000313" key="2">
    <source>
        <dbReference type="EMBL" id="MBR0666571.1"/>
    </source>
</evidence>
<feature type="transmembrane region" description="Helical" evidence="1">
    <location>
        <begin position="21"/>
        <end position="38"/>
    </location>
</feature>
<evidence type="ECO:0000313" key="3">
    <source>
        <dbReference type="Proteomes" id="UP001196870"/>
    </source>
</evidence>
<proteinExistence type="predicted"/>
<dbReference type="Proteomes" id="UP001196870">
    <property type="component" value="Unassembled WGS sequence"/>
</dbReference>
<feature type="transmembrane region" description="Helical" evidence="1">
    <location>
        <begin position="44"/>
        <end position="66"/>
    </location>
</feature>
<feature type="transmembrane region" description="Helical" evidence="1">
    <location>
        <begin position="78"/>
        <end position="111"/>
    </location>
</feature>
<gene>
    <name evidence="2" type="ORF">GXW71_19590</name>
</gene>
<organism evidence="2 3">
    <name type="scientific">Plastoroseomonas hellenica</name>
    <dbReference type="NCBI Taxonomy" id="2687306"/>
    <lineage>
        <taxon>Bacteria</taxon>
        <taxon>Pseudomonadati</taxon>
        <taxon>Pseudomonadota</taxon>
        <taxon>Alphaproteobacteria</taxon>
        <taxon>Acetobacterales</taxon>
        <taxon>Acetobacteraceae</taxon>
        <taxon>Plastoroseomonas</taxon>
    </lineage>
</organism>
<keyword evidence="3" id="KW-1185">Reference proteome</keyword>
<evidence type="ECO:0000256" key="1">
    <source>
        <dbReference type="SAM" id="Phobius"/>
    </source>
</evidence>
<protein>
    <recommendedName>
        <fullName evidence="4">Glycosyltransferase RgtA/B/C/D-like domain-containing protein</fullName>
    </recommendedName>
</protein>
<reference evidence="3" key="1">
    <citation type="journal article" date="2021" name="Syst. Appl. Microbiol.">
        <title>Roseomonas hellenica sp. nov., isolated from roots of wild-growing Alkanna tinctoria.</title>
        <authorList>
            <person name="Rat A."/>
            <person name="Naranjo H.D."/>
            <person name="Lebbe L."/>
            <person name="Cnockaert M."/>
            <person name="Krigas N."/>
            <person name="Grigoriadou K."/>
            <person name="Maloupa E."/>
            <person name="Willems A."/>
        </authorList>
    </citation>
    <scope>NUCLEOTIDE SEQUENCE [LARGE SCALE GENOMIC DNA]</scope>
    <source>
        <strain evidence="3">LMG 31523</strain>
    </source>
</reference>
<comment type="caution">
    <text evidence="2">The sequence shown here is derived from an EMBL/GenBank/DDBJ whole genome shotgun (WGS) entry which is preliminary data.</text>
</comment>
<feature type="transmembrane region" description="Helical" evidence="1">
    <location>
        <begin position="268"/>
        <end position="295"/>
    </location>
</feature>
<keyword evidence="1" id="KW-0812">Transmembrane</keyword>
<evidence type="ECO:0008006" key="4">
    <source>
        <dbReference type="Google" id="ProtNLM"/>
    </source>
</evidence>
<keyword evidence="1" id="KW-1133">Transmembrane helix</keyword>
<dbReference type="EMBL" id="JAAGBB010000024">
    <property type="protein sequence ID" value="MBR0666571.1"/>
    <property type="molecule type" value="Genomic_DNA"/>
</dbReference>
<dbReference type="RefSeq" id="WP_211854270.1">
    <property type="nucleotide sequence ID" value="NZ_JAAGBB010000024.1"/>
</dbReference>
<feature type="transmembrane region" description="Helical" evidence="1">
    <location>
        <begin position="222"/>
        <end position="248"/>
    </location>
</feature>
<keyword evidence="1" id="KW-0472">Membrane</keyword>